<evidence type="ECO:0000313" key="2">
    <source>
        <dbReference type="Proteomes" id="UP000008909"/>
    </source>
</evidence>
<evidence type="ECO:0000313" key="1">
    <source>
        <dbReference type="EMBL" id="GAA55780.1"/>
    </source>
</evidence>
<protein>
    <submittedName>
        <fullName evidence="1">Uncharacterized protein</fullName>
    </submittedName>
</protein>
<accession>G7YS50</accession>
<sequence length="288" mass="32615">MNGADINMQTPCGSSNRAQQPVAGSVVEIFYNFPNSWIFPPLQPFVPTRLLRTELLSRPVPKLFDIAEVVLMEQNCATTRRSPLRSQAKLSGQQPTRSSKLGIAEVQSAQSSITLGSLFLARWRARVKDSAAVIRYCEDWWQLDGLDDDAWGYFNVPKTTSNSWRTDVTATTGARRTGYHSYGWASNNVNKEILRVEKQEDWDTAGLSKPPEDRYRISNLTVGLNSHCGAHLKVARYLVCEVRPAEINSARRFGVDIRRTDDGERILQLYAEHRLFLASNEFEHKDSH</sequence>
<gene>
    <name evidence="1" type="ORF">CLF_108985</name>
</gene>
<keyword evidence="2" id="KW-1185">Reference proteome</keyword>
<reference key="2">
    <citation type="submission" date="2011-10" db="EMBL/GenBank/DDBJ databases">
        <title>The genome and transcriptome sequence of Clonorchis sinensis provide insights into the carcinogenic liver fluke.</title>
        <authorList>
            <person name="Wang X."/>
            <person name="Huang Y."/>
            <person name="Chen W."/>
            <person name="Liu H."/>
            <person name="Guo L."/>
            <person name="Chen Y."/>
            <person name="Luo F."/>
            <person name="Zhou W."/>
            <person name="Sun J."/>
            <person name="Mao Q."/>
            <person name="Liang P."/>
            <person name="Zhou C."/>
            <person name="Tian Y."/>
            <person name="Men J."/>
            <person name="Lv X."/>
            <person name="Huang L."/>
            <person name="Zhou J."/>
            <person name="Hu Y."/>
            <person name="Li R."/>
            <person name="Zhang F."/>
            <person name="Lei H."/>
            <person name="Li X."/>
            <person name="Hu X."/>
            <person name="Liang C."/>
            <person name="Xu J."/>
            <person name="Wu Z."/>
            <person name="Yu X."/>
        </authorList>
    </citation>
    <scope>NUCLEOTIDE SEQUENCE</scope>
    <source>
        <strain>Henan</strain>
    </source>
</reference>
<dbReference type="EMBL" id="DF144081">
    <property type="protein sequence ID" value="GAA55780.1"/>
    <property type="molecule type" value="Genomic_DNA"/>
</dbReference>
<proteinExistence type="predicted"/>
<organism evidence="1 2">
    <name type="scientific">Clonorchis sinensis</name>
    <name type="common">Chinese liver fluke</name>
    <dbReference type="NCBI Taxonomy" id="79923"/>
    <lineage>
        <taxon>Eukaryota</taxon>
        <taxon>Metazoa</taxon>
        <taxon>Spiralia</taxon>
        <taxon>Lophotrochozoa</taxon>
        <taxon>Platyhelminthes</taxon>
        <taxon>Trematoda</taxon>
        <taxon>Digenea</taxon>
        <taxon>Opisthorchiida</taxon>
        <taxon>Opisthorchiata</taxon>
        <taxon>Opisthorchiidae</taxon>
        <taxon>Clonorchis</taxon>
    </lineage>
</organism>
<dbReference type="Proteomes" id="UP000008909">
    <property type="component" value="Unassembled WGS sequence"/>
</dbReference>
<reference evidence="1" key="1">
    <citation type="journal article" date="2011" name="Genome Biol.">
        <title>The draft genome of the carcinogenic human liver fluke Clonorchis sinensis.</title>
        <authorList>
            <person name="Wang X."/>
            <person name="Chen W."/>
            <person name="Huang Y."/>
            <person name="Sun J."/>
            <person name="Men J."/>
            <person name="Liu H."/>
            <person name="Luo F."/>
            <person name="Guo L."/>
            <person name="Lv X."/>
            <person name="Deng C."/>
            <person name="Zhou C."/>
            <person name="Fan Y."/>
            <person name="Li X."/>
            <person name="Huang L."/>
            <person name="Hu Y."/>
            <person name="Liang C."/>
            <person name="Hu X."/>
            <person name="Xu J."/>
            <person name="Yu X."/>
        </authorList>
    </citation>
    <scope>NUCLEOTIDE SEQUENCE [LARGE SCALE GENOMIC DNA]</scope>
    <source>
        <strain evidence="1">Henan</strain>
    </source>
</reference>
<dbReference type="AlphaFoldDB" id="G7YS50"/>
<name>G7YS50_CLOSI</name>